<proteinExistence type="predicted"/>
<dbReference type="RefSeq" id="WP_346761209.1">
    <property type="nucleotide sequence ID" value="NZ_JAUJEB010000007.1"/>
</dbReference>
<keyword evidence="2" id="KW-1185">Reference proteome</keyword>
<organism evidence="1 2">
    <name type="scientific">Agaribacillus aureus</name>
    <dbReference type="NCBI Taxonomy" id="3051825"/>
    <lineage>
        <taxon>Bacteria</taxon>
        <taxon>Pseudomonadati</taxon>
        <taxon>Bacteroidota</taxon>
        <taxon>Cytophagia</taxon>
        <taxon>Cytophagales</taxon>
        <taxon>Splendidivirgaceae</taxon>
        <taxon>Agaribacillus</taxon>
    </lineage>
</organism>
<sequence length="44" mass="5453">MSKSEYFYYIDDHKKHTEFNTLGLYRSIIENERLEIKEQIEVLE</sequence>
<gene>
    <name evidence="1" type="ORF">QQ020_27595</name>
</gene>
<reference evidence="1" key="1">
    <citation type="submission" date="2023-06" db="EMBL/GenBank/DDBJ databases">
        <title>Genomic of Agaribacillus aureum.</title>
        <authorList>
            <person name="Wang G."/>
        </authorList>
    </citation>
    <scope>NUCLEOTIDE SEQUENCE</scope>
    <source>
        <strain evidence="1">BMA12</strain>
    </source>
</reference>
<dbReference type="EMBL" id="JAUJEB010000007">
    <property type="protein sequence ID" value="MDN5215872.1"/>
    <property type="molecule type" value="Genomic_DNA"/>
</dbReference>
<accession>A0ABT8LDN1</accession>
<dbReference type="Proteomes" id="UP001172083">
    <property type="component" value="Unassembled WGS sequence"/>
</dbReference>
<protein>
    <submittedName>
        <fullName evidence="1">Uncharacterized protein</fullName>
    </submittedName>
</protein>
<name>A0ABT8LDN1_9BACT</name>
<evidence type="ECO:0000313" key="2">
    <source>
        <dbReference type="Proteomes" id="UP001172083"/>
    </source>
</evidence>
<comment type="caution">
    <text evidence="1">The sequence shown here is derived from an EMBL/GenBank/DDBJ whole genome shotgun (WGS) entry which is preliminary data.</text>
</comment>
<evidence type="ECO:0000313" key="1">
    <source>
        <dbReference type="EMBL" id="MDN5215872.1"/>
    </source>
</evidence>